<dbReference type="PANTHER" id="PTHR46252">
    <property type="entry name" value="BRORIN FAMILY MEMBER"/>
    <property type="match status" value="1"/>
</dbReference>
<keyword evidence="3" id="KW-1185">Reference proteome</keyword>
<reference evidence="2 3" key="1">
    <citation type="submission" date="2024-05" db="EMBL/GenBank/DDBJ databases">
        <title>Genome sequencing and assembly of Indian major carp, Cirrhinus mrigala (Hamilton, 1822).</title>
        <authorList>
            <person name="Mohindra V."/>
            <person name="Chowdhury L.M."/>
            <person name="Lal K."/>
            <person name="Jena J.K."/>
        </authorList>
    </citation>
    <scope>NUCLEOTIDE SEQUENCE [LARGE SCALE GENOMIC DNA]</scope>
    <source>
        <strain evidence="2">CM1030</strain>
        <tissue evidence="2">Blood</tissue>
    </source>
</reference>
<dbReference type="InterPro" id="IPR042979">
    <property type="entry name" value="VWC2/VWC2L"/>
</dbReference>
<feature type="non-terminal residue" evidence="2">
    <location>
        <position position="62"/>
    </location>
</feature>
<evidence type="ECO:0000313" key="2">
    <source>
        <dbReference type="EMBL" id="KAL0184683.1"/>
    </source>
</evidence>
<dbReference type="AlphaFoldDB" id="A0ABD0QG42"/>
<feature type="non-terminal residue" evidence="2">
    <location>
        <position position="1"/>
    </location>
</feature>
<dbReference type="GO" id="GO:0005576">
    <property type="term" value="C:extracellular region"/>
    <property type="evidence" value="ECO:0007669"/>
    <property type="project" value="UniProtKB-SubCell"/>
</dbReference>
<feature type="domain" description="VWC2L C-terminal" evidence="1">
    <location>
        <begin position="24"/>
        <end position="61"/>
    </location>
</feature>
<evidence type="ECO:0000313" key="3">
    <source>
        <dbReference type="Proteomes" id="UP001529510"/>
    </source>
</evidence>
<organism evidence="2 3">
    <name type="scientific">Cirrhinus mrigala</name>
    <name type="common">Mrigala</name>
    <dbReference type="NCBI Taxonomy" id="683832"/>
    <lineage>
        <taxon>Eukaryota</taxon>
        <taxon>Metazoa</taxon>
        <taxon>Chordata</taxon>
        <taxon>Craniata</taxon>
        <taxon>Vertebrata</taxon>
        <taxon>Euteleostomi</taxon>
        <taxon>Actinopterygii</taxon>
        <taxon>Neopterygii</taxon>
        <taxon>Teleostei</taxon>
        <taxon>Ostariophysi</taxon>
        <taxon>Cypriniformes</taxon>
        <taxon>Cyprinidae</taxon>
        <taxon>Labeoninae</taxon>
        <taxon>Labeonini</taxon>
        <taxon>Cirrhinus</taxon>
    </lineage>
</organism>
<dbReference type="GO" id="GO:0045202">
    <property type="term" value="C:synapse"/>
    <property type="evidence" value="ECO:0007669"/>
    <property type="project" value="UniProtKB-SubCell"/>
</dbReference>
<gene>
    <name evidence="2" type="ORF">M9458_020379</name>
</gene>
<sequence length="62" mass="6674">GSCELSLVPACLKSPPFSHVTGPNCFAGTTIIPAGIEVKVDDCTICRCHSGDWWKPAQCLRR</sequence>
<dbReference type="EMBL" id="JAMKFB020000009">
    <property type="protein sequence ID" value="KAL0184683.1"/>
    <property type="molecule type" value="Genomic_DNA"/>
</dbReference>
<comment type="caution">
    <text evidence="2">The sequence shown here is derived from an EMBL/GenBank/DDBJ whole genome shotgun (WGS) entry which is preliminary data.</text>
</comment>
<proteinExistence type="predicted"/>
<name>A0ABD0QG42_CIRMR</name>
<protein>
    <recommendedName>
        <fullName evidence="1">VWC2L C-terminal domain-containing protein</fullName>
    </recommendedName>
</protein>
<accession>A0ABD0QG42</accession>
<evidence type="ECO:0000259" key="1">
    <source>
        <dbReference type="Pfam" id="PF23331"/>
    </source>
</evidence>
<dbReference type="Proteomes" id="UP001529510">
    <property type="component" value="Unassembled WGS sequence"/>
</dbReference>
<dbReference type="InterPro" id="IPR057856">
    <property type="entry name" value="VWC2L_C"/>
</dbReference>
<dbReference type="PANTHER" id="PTHR46252:SF2">
    <property type="entry name" value="VON WILLEBRAND FACTOR C DOMAIN-CONTAINING PROTEIN 2-LIKE"/>
    <property type="match status" value="1"/>
</dbReference>
<dbReference type="Pfam" id="PF23331">
    <property type="entry name" value="VWC2L_C"/>
    <property type="match status" value="1"/>
</dbReference>